<dbReference type="PANTHER" id="PTHR18895">
    <property type="entry name" value="HEMK METHYLTRANSFERASE"/>
    <property type="match status" value="1"/>
</dbReference>
<keyword evidence="9" id="KW-1185">Reference proteome</keyword>
<comment type="caution">
    <text evidence="5">Lacks conserved residue(s) required for the propagation of feature annotation.</text>
</comment>
<name>A0A402B756_9CHLR</name>
<dbReference type="OrthoDB" id="9800643at2"/>
<feature type="domain" description="Release factor glutamine methyltransferase N-terminal" evidence="7">
    <location>
        <begin position="6"/>
        <end position="76"/>
    </location>
</feature>
<dbReference type="CDD" id="cd02440">
    <property type="entry name" value="AdoMet_MTases"/>
    <property type="match status" value="1"/>
</dbReference>
<evidence type="ECO:0000256" key="1">
    <source>
        <dbReference type="ARBA" id="ARBA00022603"/>
    </source>
</evidence>
<feature type="domain" description="Methyltransferase small" evidence="6">
    <location>
        <begin position="117"/>
        <end position="201"/>
    </location>
</feature>
<evidence type="ECO:0000313" key="8">
    <source>
        <dbReference type="EMBL" id="GCE27223.1"/>
    </source>
</evidence>
<dbReference type="InterPro" id="IPR007848">
    <property type="entry name" value="Small_mtfrase_dom"/>
</dbReference>
<dbReference type="PANTHER" id="PTHR18895:SF74">
    <property type="entry name" value="MTRF1L RELEASE FACTOR GLUTAMINE METHYLTRANSFERASE"/>
    <property type="match status" value="1"/>
</dbReference>
<dbReference type="AlphaFoldDB" id="A0A402B756"/>
<evidence type="ECO:0000256" key="5">
    <source>
        <dbReference type="HAMAP-Rule" id="MF_02126"/>
    </source>
</evidence>
<dbReference type="InterPro" id="IPR040758">
    <property type="entry name" value="PrmC_N"/>
</dbReference>
<dbReference type="NCBIfam" id="TIGR03534">
    <property type="entry name" value="RF_mod_PrmC"/>
    <property type="match status" value="1"/>
</dbReference>
<evidence type="ECO:0000313" key="9">
    <source>
        <dbReference type="Proteomes" id="UP000287171"/>
    </source>
</evidence>
<dbReference type="Gene3D" id="3.40.50.150">
    <property type="entry name" value="Vaccinia Virus protein VP39"/>
    <property type="match status" value="1"/>
</dbReference>
<keyword evidence="2 5" id="KW-0808">Transferase</keyword>
<evidence type="ECO:0000259" key="7">
    <source>
        <dbReference type="Pfam" id="PF17827"/>
    </source>
</evidence>
<protein>
    <recommendedName>
        <fullName evidence="5">Release factor glutamine methyltransferase</fullName>
        <shortName evidence="5">RF MTase</shortName>
        <ecNumber evidence="5">2.1.1.297</ecNumber>
    </recommendedName>
    <alternativeName>
        <fullName evidence="5">N5-glutamine methyltransferase PrmC</fullName>
    </alternativeName>
    <alternativeName>
        <fullName evidence="5">Protein-(glutamine-N5) MTase PrmC</fullName>
    </alternativeName>
    <alternativeName>
        <fullName evidence="5">Protein-glutamine N-methyltransferase PrmC</fullName>
    </alternativeName>
</protein>
<dbReference type="Pfam" id="PF05175">
    <property type="entry name" value="MTS"/>
    <property type="match status" value="1"/>
</dbReference>
<dbReference type="Pfam" id="PF17827">
    <property type="entry name" value="PrmC_N"/>
    <property type="match status" value="1"/>
</dbReference>
<dbReference type="Gene3D" id="1.10.8.10">
    <property type="entry name" value="DNA helicase RuvA subunit, C-terminal domain"/>
    <property type="match status" value="1"/>
</dbReference>
<feature type="binding site" evidence="5">
    <location>
        <position position="192"/>
    </location>
    <ligand>
        <name>S-adenosyl-L-methionine</name>
        <dbReference type="ChEBI" id="CHEBI:59789"/>
    </ligand>
</feature>
<dbReference type="RefSeq" id="WP_126627595.1">
    <property type="nucleotide sequence ID" value="NZ_BIFT01000001.1"/>
</dbReference>
<feature type="binding site" evidence="5">
    <location>
        <begin position="125"/>
        <end position="129"/>
    </location>
    <ligand>
        <name>S-adenosyl-L-methionine</name>
        <dbReference type="ChEBI" id="CHEBI:59789"/>
    </ligand>
</feature>
<dbReference type="Proteomes" id="UP000287171">
    <property type="component" value="Unassembled WGS sequence"/>
</dbReference>
<dbReference type="SUPFAM" id="SSF53335">
    <property type="entry name" value="S-adenosyl-L-methionine-dependent methyltransferases"/>
    <property type="match status" value="1"/>
</dbReference>
<dbReference type="InterPro" id="IPR004556">
    <property type="entry name" value="HemK-like"/>
</dbReference>
<comment type="function">
    <text evidence="5">Methylates the class 1 translation termination release factors RF1/PrfA and RF2/PrfB on the glutamine residue of the universally conserved GGQ motif.</text>
</comment>
<comment type="similarity">
    <text evidence="5">Belongs to the protein N5-glutamine methyltransferase family. PrmC subfamily.</text>
</comment>
<evidence type="ECO:0000259" key="6">
    <source>
        <dbReference type="Pfam" id="PF05175"/>
    </source>
</evidence>
<proteinExistence type="inferred from homology"/>
<comment type="catalytic activity">
    <reaction evidence="4 5">
        <text>L-glutaminyl-[peptide chain release factor] + S-adenosyl-L-methionine = N(5)-methyl-L-glutaminyl-[peptide chain release factor] + S-adenosyl-L-homocysteine + H(+)</text>
        <dbReference type="Rhea" id="RHEA:42896"/>
        <dbReference type="Rhea" id="RHEA-COMP:10271"/>
        <dbReference type="Rhea" id="RHEA-COMP:10272"/>
        <dbReference type="ChEBI" id="CHEBI:15378"/>
        <dbReference type="ChEBI" id="CHEBI:30011"/>
        <dbReference type="ChEBI" id="CHEBI:57856"/>
        <dbReference type="ChEBI" id="CHEBI:59789"/>
        <dbReference type="ChEBI" id="CHEBI:61891"/>
        <dbReference type="EC" id="2.1.1.297"/>
    </reaction>
</comment>
<reference evidence="9" key="1">
    <citation type="submission" date="2018-12" db="EMBL/GenBank/DDBJ databases">
        <title>Tengunoibacter tsumagoiensis gen. nov., sp. nov., Dictyobacter kobayashii sp. nov., D. alpinus sp. nov., and D. joshuensis sp. nov. and description of Dictyobacteraceae fam. nov. within the order Ktedonobacterales isolated from Tengu-no-mugimeshi.</title>
        <authorList>
            <person name="Wang C.M."/>
            <person name="Zheng Y."/>
            <person name="Sakai Y."/>
            <person name="Toyoda A."/>
            <person name="Minakuchi Y."/>
            <person name="Abe K."/>
            <person name="Yokota A."/>
            <person name="Yabe S."/>
        </authorList>
    </citation>
    <scope>NUCLEOTIDE SEQUENCE [LARGE SCALE GENOMIC DNA]</scope>
    <source>
        <strain evidence="9">Uno16</strain>
    </source>
</reference>
<sequence length="290" mass="32376">MTTYQEAWGQGARLLAQADLQGSRLDAQVLLGSVVGMDRSRLLAYPEQTLTSEQEQNYWSFIQRRCEHEPVAYIVGHKEFYGLDFSVDQRVLIPRPETELLVEEALSEIRQRIVQGQRPVVADVGTGSGAIPISIALEEPRLPYLYACDISADALAVARENCKRHHVTGRIRLLEGDLLAPIPEPVDVLLANLPYVGQNEIDEMRSDVLDYEPHLALFSGPHGLDLLYRLCKEAATSGTLKSGGIILLEIGYQQCAALTKMLHQLWPQVTVDCQKDYAGWDRLLRVSLPS</sequence>
<organism evidence="8 9">
    <name type="scientific">Dictyobacter alpinus</name>
    <dbReference type="NCBI Taxonomy" id="2014873"/>
    <lineage>
        <taxon>Bacteria</taxon>
        <taxon>Bacillati</taxon>
        <taxon>Chloroflexota</taxon>
        <taxon>Ktedonobacteria</taxon>
        <taxon>Ktedonobacterales</taxon>
        <taxon>Dictyobacteraceae</taxon>
        <taxon>Dictyobacter</taxon>
    </lineage>
</organism>
<accession>A0A402B756</accession>
<dbReference type="InterPro" id="IPR029063">
    <property type="entry name" value="SAM-dependent_MTases_sf"/>
</dbReference>
<dbReference type="GO" id="GO:0102559">
    <property type="term" value="F:peptide chain release factor N(5)-glutamine methyltransferase activity"/>
    <property type="evidence" value="ECO:0007669"/>
    <property type="project" value="UniProtKB-EC"/>
</dbReference>
<evidence type="ECO:0000256" key="3">
    <source>
        <dbReference type="ARBA" id="ARBA00022691"/>
    </source>
</evidence>
<dbReference type="EMBL" id="BIFT01000001">
    <property type="protein sequence ID" value="GCE27223.1"/>
    <property type="molecule type" value="Genomic_DNA"/>
</dbReference>
<evidence type="ECO:0000256" key="2">
    <source>
        <dbReference type="ARBA" id="ARBA00022679"/>
    </source>
</evidence>
<dbReference type="InterPro" id="IPR019874">
    <property type="entry name" value="RF_methyltr_PrmC"/>
</dbReference>
<comment type="caution">
    <text evidence="8">The sequence shown here is derived from an EMBL/GenBank/DDBJ whole genome shotgun (WGS) entry which is preliminary data.</text>
</comment>
<evidence type="ECO:0000256" key="4">
    <source>
        <dbReference type="ARBA" id="ARBA00048391"/>
    </source>
</evidence>
<gene>
    <name evidence="5 8" type="primary">prmC</name>
    <name evidence="8" type="ORF">KDA_27070</name>
</gene>
<keyword evidence="3 5" id="KW-0949">S-adenosyl-L-methionine</keyword>
<dbReference type="NCBIfam" id="TIGR00536">
    <property type="entry name" value="hemK_fam"/>
    <property type="match status" value="1"/>
</dbReference>
<dbReference type="EC" id="2.1.1.297" evidence="5"/>
<feature type="binding site" evidence="5">
    <location>
        <position position="149"/>
    </location>
    <ligand>
        <name>S-adenosyl-L-methionine</name>
        <dbReference type="ChEBI" id="CHEBI:59789"/>
    </ligand>
</feature>
<dbReference type="GO" id="GO:0032259">
    <property type="term" value="P:methylation"/>
    <property type="evidence" value="ECO:0007669"/>
    <property type="project" value="UniProtKB-KW"/>
</dbReference>
<dbReference type="HAMAP" id="MF_02126">
    <property type="entry name" value="RF_methyltr_PrmC"/>
    <property type="match status" value="1"/>
</dbReference>
<dbReference type="InterPro" id="IPR050320">
    <property type="entry name" value="N5-glutamine_MTase"/>
</dbReference>
<keyword evidence="1 5" id="KW-0489">Methyltransferase</keyword>